<dbReference type="HAMAP" id="MF_00336">
    <property type="entry name" value="BioD"/>
    <property type="match status" value="1"/>
</dbReference>
<dbReference type="RefSeq" id="WP_091579979.1">
    <property type="nucleotide sequence ID" value="NZ_FNDU01000001.1"/>
</dbReference>
<comment type="subunit">
    <text evidence="9">Homodimer.</text>
</comment>
<feature type="binding site" evidence="9">
    <location>
        <position position="114"/>
    </location>
    <ligand>
        <name>Mg(2+)</name>
        <dbReference type="ChEBI" id="CHEBI:18420"/>
    </ligand>
</feature>
<dbReference type="GO" id="GO:0000287">
    <property type="term" value="F:magnesium ion binding"/>
    <property type="evidence" value="ECO:0007669"/>
    <property type="project" value="UniProtKB-UniRule"/>
</dbReference>
<keyword evidence="11" id="KW-1185">Reference proteome</keyword>
<dbReference type="UniPathway" id="UPA00078">
    <property type="reaction ID" value="UER00161"/>
</dbReference>
<dbReference type="PIRSF" id="PIRSF006755">
    <property type="entry name" value="DTB_synth"/>
    <property type="match status" value="1"/>
</dbReference>
<evidence type="ECO:0000256" key="7">
    <source>
        <dbReference type="ARBA" id="ARBA00022842"/>
    </source>
</evidence>
<feature type="binding site" evidence="9">
    <location>
        <begin position="114"/>
        <end position="117"/>
    </location>
    <ligand>
        <name>ATP</name>
        <dbReference type="ChEBI" id="CHEBI:30616"/>
    </ligand>
</feature>
<name>A0A1G8CKM8_9BACI</name>
<evidence type="ECO:0000313" key="11">
    <source>
        <dbReference type="Proteomes" id="UP000199017"/>
    </source>
</evidence>
<dbReference type="GO" id="GO:0005524">
    <property type="term" value="F:ATP binding"/>
    <property type="evidence" value="ECO:0007669"/>
    <property type="project" value="UniProtKB-UniRule"/>
</dbReference>
<keyword evidence="7 9" id="KW-0460">Magnesium</keyword>
<keyword evidence="6 9" id="KW-0067">ATP-binding</keyword>
<dbReference type="PANTHER" id="PTHR43210">
    <property type="entry name" value="DETHIOBIOTIN SYNTHETASE"/>
    <property type="match status" value="1"/>
</dbReference>
<comment type="cofactor">
    <cofactor evidence="9">
        <name>Mg(2+)</name>
        <dbReference type="ChEBI" id="CHEBI:18420"/>
    </cofactor>
</comment>
<comment type="subcellular location">
    <subcellularLocation>
        <location evidence="9">Cytoplasm</location>
    </subcellularLocation>
</comment>
<comment type="pathway">
    <text evidence="9">Cofactor biosynthesis; biotin biosynthesis; biotin from 7,8-diaminononanoate: step 1/2.</text>
</comment>
<dbReference type="GO" id="GO:0004141">
    <property type="term" value="F:dethiobiotin synthase activity"/>
    <property type="evidence" value="ECO:0007669"/>
    <property type="project" value="UniProtKB-UniRule"/>
</dbReference>
<evidence type="ECO:0000256" key="9">
    <source>
        <dbReference type="HAMAP-Rule" id="MF_00336"/>
    </source>
</evidence>
<dbReference type="Pfam" id="PF13500">
    <property type="entry name" value="AAA_26"/>
    <property type="match status" value="1"/>
</dbReference>
<dbReference type="OrthoDB" id="9802097at2"/>
<feature type="binding site" evidence="9">
    <location>
        <position position="43"/>
    </location>
    <ligand>
        <name>substrate</name>
    </ligand>
</feature>
<feature type="binding site" evidence="9">
    <location>
        <position position="53"/>
    </location>
    <ligand>
        <name>ATP</name>
        <dbReference type="ChEBI" id="CHEBI:30616"/>
    </ligand>
</feature>
<dbReference type="GO" id="GO:0042803">
    <property type="term" value="F:protein homodimerization activity"/>
    <property type="evidence" value="ECO:0007669"/>
    <property type="project" value="UniProtKB-ARBA"/>
</dbReference>
<dbReference type="STRING" id="930129.SAMN05216352_101340"/>
<keyword evidence="3 9" id="KW-0479">Metal-binding</keyword>
<evidence type="ECO:0000256" key="2">
    <source>
        <dbReference type="ARBA" id="ARBA00022598"/>
    </source>
</evidence>
<feature type="binding site" evidence="9">
    <location>
        <position position="53"/>
    </location>
    <ligand>
        <name>Mg(2+)</name>
        <dbReference type="ChEBI" id="CHEBI:18420"/>
    </ligand>
</feature>
<comment type="catalytic activity">
    <reaction evidence="8">
        <text>(7R,8S)-8-amino-7-(carboxyamino)nonanoate + ATP = (4R,5S)-dethiobiotin + ADP + phosphate + H(+)</text>
        <dbReference type="Rhea" id="RHEA:63684"/>
        <dbReference type="ChEBI" id="CHEBI:15378"/>
        <dbReference type="ChEBI" id="CHEBI:30616"/>
        <dbReference type="ChEBI" id="CHEBI:43474"/>
        <dbReference type="ChEBI" id="CHEBI:149470"/>
        <dbReference type="ChEBI" id="CHEBI:149473"/>
        <dbReference type="ChEBI" id="CHEBI:456216"/>
    </reaction>
</comment>
<proteinExistence type="inferred from homology"/>
<comment type="function">
    <text evidence="9">Catalyzes a mechanistically unusual reaction, the ATP-dependent insertion of CO2 between the N7 and N8 nitrogen atoms of 7,8-diaminopelargonic acid (DAPA, also called 7,8-diammoniononanoate) to form a ureido ring.</text>
</comment>
<dbReference type="EC" id="6.3.3.3" evidence="9"/>
<dbReference type="InterPro" id="IPR004472">
    <property type="entry name" value="DTB_synth_BioD"/>
</dbReference>
<feature type="active site" evidence="9">
    <location>
        <position position="39"/>
    </location>
</feature>
<dbReference type="EMBL" id="FNDU01000001">
    <property type="protein sequence ID" value="SDH45470.1"/>
    <property type="molecule type" value="Genomic_DNA"/>
</dbReference>
<evidence type="ECO:0000256" key="4">
    <source>
        <dbReference type="ARBA" id="ARBA00022741"/>
    </source>
</evidence>
<dbReference type="InterPro" id="IPR027417">
    <property type="entry name" value="P-loop_NTPase"/>
</dbReference>
<dbReference type="Gene3D" id="3.40.50.300">
    <property type="entry name" value="P-loop containing nucleotide triphosphate hydrolases"/>
    <property type="match status" value="1"/>
</dbReference>
<feature type="binding site" evidence="9">
    <location>
        <position position="18"/>
    </location>
    <ligand>
        <name>Mg(2+)</name>
        <dbReference type="ChEBI" id="CHEBI:18420"/>
    </ligand>
</feature>
<dbReference type="FunFam" id="3.40.50.300:FF:000292">
    <property type="entry name" value="ATP-dependent dethiobiotin synthetase BioD"/>
    <property type="match status" value="1"/>
</dbReference>
<comment type="caution">
    <text evidence="9">Lacks conserved residue(s) required for the propagation of feature annotation.</text>
</comment>
<dbReference type="NCBIfam" id="TIGR00347">
    <property type="entry name" value="bioD"/>
    <property type="match status" value="1"/>
</dbReference>
<keyword evidence="4 9" id="KW-0547">Nucleotide-binding</keyword>
<evidence type="ECO:0000256" key="3">
    <source>
        <dbReference type="ARBA" id="ARBA00022723"/>
    </source>
</evidence>
<feature type="binding site" evidence="9">
    <location>
        <begin position="14"/>
        <end position="19"/>
    </location>
    <ligand>
        <name>ATP</name>
        <dbReference type="ChEBI" id="CHEBI:30616"/>
    </ligand>
</feature>
<evidence type="ECO:0000256" key="5">
    <source>
        <dbReference type="ARBA" id="ARBA00022756"/>
    </source>
</evidence>
<evidence type="ECO:0000313" key="10">
    <source>
        <dbReference type="EMBL" id="SDH45470.1"/>
    </source>
</evidence>
<dbReference type="GO" id="GO:0009102">
    <property type="term" value="P:biotin biosynthetic process"/>
    <property type="evidence" value="ECO:0007669"/>
    <property type="project" value="UniProtKB-UniRule"/>
</dbReference>
<keyword evidence="2 9" id="KW-0436">Ligase</keyword>
<dbReference type="AlphaFoldDB" id="A0A1G8CKM8"/>
<accession>A0A1G8CKM8</accession>
<evidence type="ECO:0000256" key="8">
    <source>
        <dbReference type="ARBA" id="ARBA00047386"/>
    </source>
</evidence>
<sequence>MTTNGIFVTGTDTDVGKTFVASGIAAALRKEGKDVGVFKPMLSGIEREEPNSDTFLLKQMAEDENALQDITPFVFEEALAPYLAAKRAGVSVKLDDIMKKWKKIQGSHSFFIAEGAGGITVPYGEKCLVSDVAKEIGFPILVVARAGLGTVNHTILTVEHARSKGLAVAGVVINGFKEEGDDLASKTNPELIEKFAKVPVLGVVPWAENLNKTEMAAFFKKHMKLSLIANLREKEVVMDSSHNF</sequence>
<organism evidence="10 11">
    <name type="scientific">Alteribacillus bidgolensis</name>
    <dbReference type="NCBI Taxonomy" id="930129"/>
    <lineage>
        <taxon>Bacteria</taxon>
        <taxon>Bacillati</taxon>
        <taxon>Bacillota</taxon>
        <taxon>Bacilli</taxon>
        <taxon>Bacillales</taxon>
        <taxon>Bacillaceae</taxon>
        <taxon>Alteribacillus</taxon>
    </lineage>
</organism>
<comment type="similarity">
    <text evidence="9">Belongs to the dethiobiotin synthetase family.</text>
</comment>
<dbReference type="GO" id="GO:0005829">
    <property type="term" value="C:cytosol"/>
    <property type="evidence" value="ECO:0007669"/>
    <property type="project" value="TreeGrafter"/>
</dbReference>
<protein>
    <recommendedName>
        <fullName evidence="9">ATP-dependent dethiobiotin synthetase BioD</fullName>
        <ecNumber evidence="9">6.3.3.3</ecNumber>
    </recommendedName>
    <alternativeName>
        <fullName evidence="9">DTB synthetase</fullName>
        <shortName evidence="9">DTBS</shortName>
    </alternativeName>
    <alternativeName>
        <fullName evidence="9">Dethiobiotin synthase</fullName>
    </alternativeName>
</protein>
<evidence type="ECO:0000256" key="1">
    <source>
        <dbReference type="ARBA" id="ARBA00022490"/>
    </source>
</evidence>
<dbReference type="PANTHER" id="PTHR43210:SF2">
    <property type="entry name" value="ATP-DEPENDENT DETHIOBIOTIN SYNTHETASE BIOD 2"/>
    <property type="match status" value="1"/>
</dbReference>
<gene>
    <name evidence="9" type="primary">bioD</name>
    <name evidence="10" type="ORF">SAMN05216352_101340</name>
</gene>
<keyword evidence="5 9" id="KW-0093">Biotin biosynthesis</keyword>
<dbReference type="SUPFAM" id="SSF52540">
    <property type="entry name" value="P-loop containing nucleoside triphosphate hydrolases"/>
    <property type="match status" value="1"/>
</dbReference>
<comment type="catalytic activity">
    <reaction evidence="9">
        <text>(7R,8S)-7,8-diammoniononanoate + CO2 + ATP = (4R,5S)-dethiobiotin + ADP + phosphate + 3 H(+)</text>
        <dbReference type="Rhea" id="RHEA:15805"/>
        <dbReference type="ChEBI" id="CHEBI:15378"/>
        <dbReference type="ChEBI" id="CHEBI:16526"/>
        <dbReference type="ChEBI" id="CHEBI:30616"/>
        <dbReference type="ChEBI" id="CHEBI:43474"/>
        <dbReference type="ChEBI" id="CHEBI:149469"/>
        <dbReference type="ChEBI" id="CHEBI:149473"/>
        <dbReference type="ChEBI" id="CHEBI:456216"/>
        <dbReference type="EC" id="6.3.3.3"/>
    </reaction>
</comment>
<keyword evidence="1 9" id="KW-0963">Cytoplasm</keyword>
<dbReference type="CDD" id="cd03109">
    <property type="entry name" value="DTBS"/>
    <property type="match status" value="1"/>
</dbReference>
<reference evidence="10 11" key="1">
    <citation type="submission" date="2016-10" db="EMBL/GenBank/DDBJ databases">
        <authorList>
            <person name="de Groot N.N."/>
        </authorList>
    </citation>
    <scope>NUCLEOTIDE SEQUENCE [LARGE SCALE GENOMIC DNA]</scope>
    <source>
        <strain evidence="11">P4B,CCM 7963,CECT 7998,DSM 25260,IBRC-M 10614,KCTC 13821</strain>
    </source>
</reference>
<dbReference type="Proteomes" id="UP000199017">
    <property type="component" value="Unassembled WGS sequence"/>
</dbReference>
<evidence type="ECO:0000256" key="6">
    <source>
        <dbReference type="ARBA" id="ARBA00022840"/>
    </source>
</evidence>